<dbReference type="InterPro" id="IPR029063">
    <property type="entry name" value="SAM-dependent_MTases_sf"/>
</dbReference>
<reference evidence="1" key="1">
    <citation type="submission" date="2018-05" db="EMBL/GenBank/DDBJ databases">
        <authorList>
            <person name="Lanie J.A."/>
            <person name="Ng W.-L."/>
            <person name="Kazmierczak K.M."/>
            <person name="Andrzejewski T.M."/>
            <person name="Davidsen T.M."/>
            <person name="Wayne K.J."/>
            <person name="Tettelin H."/>
            <person name="Glass J.I."/>
            <person name="Rusch D."/>
            <person name="Podicherti R."/>
            <person name="Tsui H.-C.T."/>
            <person name="Winkler M.E."/>
        </authorList>
    </citation>
    <scope>NUCLEOTIDE SEQUENCE</scope>
</reference>
<accession>A0A382PNY5</accession>
<evidence type="ECO:0000313" key="1">
    <source>
        <dbReference type="EMBL" id="SVC74976.1"/>
    </source>
</evidence>
<dbReference type="EMBL" id="UINC01108690">
    <property type="protein sequence ID" value="SVC74976.1"/>
    <property type="molecule type" value="Genomic_DNA"/>
</dbReference>
<dbReference type="AlphaFoldDB" id="A0A382PNY5"/>
<feature type="non-terminal residue" evidence="1">
    <location>
        <position position="1"/>
    </location>
</feature>
<name>A0A382PNY5_9ZZZZ</name>
<protein>
    <submittedName>
        <fullName evidence="1">Uncharacterized protein</fullName>
    </submittedName>
</protein>
<proteinExistence type="predicted"/>
<organism evidence="1">
    <name type="scientific">marine metagenome</name>
    <dbReference type="NCBI Taxonomy" id="408172"/>
    <lineage>
        <taxon>unclassified sequences</taxon>
        <taxon>metagenomes</taxon>
        <taxon>ecological metagenomes</taxon>
    </lineage>
</organism>
<dbReference type="Gene3D" id="3.40.50.150">
    <property type="entry name" value="Vaccinia Virus protein VP39"/>
    <property type="match status" value="1"/>
</dbReference>
<gene>
    <name evidence="1" type="ORF">METZ01_LOCUS327830</name>
</gene>
<sequence length="85" mass="9793">WSGCISGAFREDRFLRAFADNGFDPVRILRRAEEPWHTVNDIEFRSVTVEAVKNSTNHNTETNYFMPKIRTKPKPQTESCGPDCC</sequence>